<reference evidence="5" key="1">
    <citation type="journal article" date="2019" name="Int. J. Syst. Evol. Microbiol.">
        <title>The Global Catalogue of Microorganisms (GCM) 10K type strain sequencing project: providing services to taxonomists for standard genome sequencing and annotation.</title>
        <authorList>
            <consortium name="The Broad Institute Genomics Platform"/>
            <consortium name="The Broad Institute Genome Sequencing Center for Infectious Disease"/>
            <person name="Wu L."/>
            <person name="Ma J."/>
        </authorList>
    </citation>
    <scope>NUCLEOTIDE SEQUENCE [LARGE SCALE GENOMIC DNA]</scope>
    <source>
        <strain evidence="5">JCM 18410</strain>
    </source>
</reference>
<accession>A0ABP9L9J1</accession>
<dbReference type="SUPFAM" id="SSF81606">
    <property type="entry name" value="PP2C-like"/>
    <property type="match status" value="1"/>
</dbReference>
<keyword evidence="5" id="KW-1185">Reference proteome</keyword>
<keyword evidence="2" id="KW-1133">Transmembrane helix</keyword>
<evidence type="ECO:0000256" key="2">
    <source>
        <dbReference type="SAM" id="Phobius"/>
    </source>
</evidence>
<evidence type="ECO:0000313" key="4">
    <source>
        <dbReference type="EMBL" id="GAA5073741.1"/>
    </source>
</evidence>
<dbReference type="PANTHER" id="PTHR43156:SF2">
    <property type="entry name" value="STAGE II SPORULATION PROTEIN E"/>
    <property type="match status" value="1"/>
</dbReference>
<dbReference type="InterPro" id="IPR036457">
    <property type="entry name" value="PPM-type-like_dom_sf"/>
</dbReference>
<evidence type="ECO:0000259" key="3">
    <source>
        <dbReference type="SMART" id="SM00331"/>
    </source>
</evidence>
<keyword evidence="2" id="KW-0472">Membrane</keyword>
<dbReference type="InterPro" id="IPR001932">
    <property type="entry name" value="PPM-type_phosphatase-like_dom"/>
</dbReference>
<comment type="caution">
    <text evidence="4">The sequence shown here is derived from an EMBL/GenBank/DDBJ whole genome shotgun (WGS) entry which is preliminary data.</text>
</comment>
<keyword evidence="1" id="KW-0378">Hydrolase</keyword>
<dbReference type="EMBL" id="BAABKC010000106">
    <property type="protein sequence ID" value="GAA5073741.1"/>
    <property type="molecule type" value="Genomic_DNA"/>
</dbReference>
<name>A0ABP9L9J1_9ACTN</name>
<protein>
    <submittedName>
        <fullName evidence="4">PP2C family protein-serine/threonine phosphatase</fullName>
    </submittedName>
</protein>
<proteinExistence type="predicted"/>
<dbReference type="Gene3D" id="3.60.40.10">
    <property type="entry name" value="PPM-type phosphatase domain"/>
    <property type="match status" value="1"/>
</dbReference>
<feature type="transmembrane region" description="Helical" evidence="2">
    <location>
        <begin position="86"/>
        <end position="106"/>
    </location>
</feature>
<dbReference type="InterPro" id="IPR052016">
    <property type="entry name" value="Bact_Sigma-Reg"/>
</dbReference>
<sequence length="371" mass="39231">MPPLQRLWRSRPGRTLVLVPLGMIAAVCVVDVLAPPDVHLGPLLVAAPALAAAFSGPRRTALIGALAVAAQVFIGAARGVLGTENLIAQIAALILVSALIVVFCLVRERRERQLSQSRTVAQAVQEVLLPPLPERSGPLRLASVYLAAQDEATLGGDLYAAARTRHSTRLLLADVRGKGLPAISHAALLLGAFRAASHRRPALPLLAVHLDGAMRWDSRQWQTEEALDTEEAFATALLLDIPDDEDVVRLVNCGHPPPVLIAEGRARTLVAETVAPPLGLGGLTDATAYAVATFPFRPGETLLLHTDGVLEARDADGAFFPLAARASGWAAARDAAAPNRLLDRLRDDLLAHARGRLGDDAAAVAIGRREP</sequence>
<feature type="domain" description="PPM-type phosphatase" evidence="3">
    <location>
        <begin position="139"/>
        <end position="368"/>
    </location>
</feature>
<evidence type="ECO:0000256" key="1">
    <source>
        <dbReference type="ARBA" id="ARBA00022801"/>
    </source>
</evidence>
<organism evidence="4 5">
    <name type="scientific">Streptomyces similanensis</name>
    <dbReference type="NCBI Taxonomy" id="1274988"/>
    <lineage>
        <taxon>Bacteria</taxon>
        <taxon>Bacillati</taxon>
        <taxon>Actinomycetota</taxon>
        <taxon>Actinomycetes</taxon>
        <taxon>Kitasatosporales</taxon>
        <taxon>Streptomycetaceae</taxon>
        <taxon>Streptomyces</taxon>
    </lineage>
</organism>
<feature type="transmembrane region" description="Helical" evidence="2">
    <location>
        <begin position="38"/>
        <end position="54"/>
    </location>
</feature>
<keyword evidence="2" id="KW-0812">Transmembrane</keyword>
<evidence type="ECO:0000313" key="5">
    <source>
        <dbReference type="Proteomes" id="UP001500124"/>
    </source>
</evidence>
<feature type="transmembrane region" description="Helical" evidence="2">
    <location>
        <begin position="12"/>
        <end position="32"/>
    </location>
</feature>
<feature type="transmembrane region" description="Helical" evidence="2">
    <location>
        <begin position="61"/>
        <end position="80"/>
    </location>
</feature>
<dbReference type="PANTHER" id="PTHR43156">
    <property type="entry name" value="STAGE II SPORULATION PROTEIN E-RELATED"/>
    <property type="match status" value="1"/>
</dbReference>
<dbReference type="Proteomes" id="UP001500124">
    <property type="component" value="Unassembled WGS sequence"/>
</dbReference>
<dbReference type="SMART" id="SM00331">
    <property type="entry name" value="PP2C_SIG"/>
    <property type="match status" value="1"/>
</dbReference>
<gene>
    <name evidence="4" type="ORF">GCM10023336_61340</name>
</gene>
<dbReference type="Pfam" id="PF07228">
    <property type="entry name" value="SpoIIE"/>
    <property type="match status" value="1"/>
</dbReference>